<evidence type="ECO:0000313" key="8">
    <source>
        <dbReference type="RefSeq" id="XP_011638612.1"/>
    </source>
</evidence>
<feature type="domain" description="Tryptophan synthase beta chain-like PALP" evidence="6">
    <location>
        <begin position="2"/>
        <end position="211"/>
    </location>
</feature>
<dbReference type="GO" id="GO:0006565">
    <property type="term" value="P:L-serine catabolic process"/>
    <property type="evidence" value="ECO:0007669"/>
    <property type="project" value="TreeGrafter"/>
</dbReference>
<keyword evidence="2" id="KW-0663">Pyridoxal phosphate</keyword>
<comment type="cofactor">
    <cofactor evidence="1">
        <name>pyridoxal 5'-phosphate</name>
        <dbReference type="ChEBI" id="CHEBI:597326"/>
    </cofactor>
</comment>
<evidence type="ECO:0000256" key="5">
    <source>
        <dbReference type="ARBA" id="ARBA00042605"/>
    </source>
</evidence>
<accession>A0A6I9WH82</accession>
<dbReference type="InterPro" id="IPR036052">
    <property type="entry name" value="TrpB-like_PALP_sf"/>
</dbReference>
<evidence type="ECO:0000256" key="1">
    <source>
        <dbReference type="ARBA" id="ARBA00001933"/>
    </source>
</evidence>
<dbReference type="GO" id="GO:0004794">
    <property type="term" value="F:threonine deaminase activity"/>
    <property type="evidence" value="ECO:0007669"/>
    <property type="project" value="TreeGrafter"/>
</dbReference>
<dbReference type="GO" id="GO:0009097">
    <property type="term" value="P:isoleucine biosynthetic process"/>
    <property type="evidence" value="ECO:0007669"/>
    <property type="project" value="TreeGrafter"/>
</dbReference>
<dbReference type="SUPFAM" id="SSF53686">
    <property type="entry name" value="Tryptophan synthase beta subunit-like PLP-dependent enzymes"/>
    <property type="match status" value="1"/>
</dbReference>
<dbReference type="OrthoDB" id="4418812at2759"/>
<dbReference type="RefSeq" id="XP_011638612.1">
    <property type="nucleotide sequence ID" value="XM_011640310.1"/>
</dbReference>
<dbReference type="AlphaFoldDB" id="A0A6I9WH82"/>
<dbReference type="GeneID" id="105428154"/>
<dbReference type="KEGG" id="pbar:105428154"/>
<evidence type="ECO:0000313" key="7">
    <source>
        <dbReference type="Proteomes" id="UP000504615"/>
    </source>
</evidence>
<proteinExistence type="predicted"/>
<evidence type="ECO:0000256" key="2">
    <source>
        <dbReference type="ARBA" id="ARBA00022898"/>
    </source>
</evidence>
<name>A0A6I9WH82_9HYME</name>
<organism evidence="7 8">
    <name type="scientific">Pogonomyrmex barbatus</name>
    <name type="common">red harvester ant</name>
    <dbReference type="NCBI Taxonomy" id="144034"/>
    <lineage>
        <taxon>Eukaryota</taxon>
        <taxon>Metazoa</taxon>
        <taxon>Ecdysozoa</taxon>
        <taxon>Arthropoda</taxon>
        <taxon>Hexapoda</taxon>
        <taxon>Insecta</taxon>
        <taxon>Pterygota</taxon>
        <taxon>Neoptera</taxon>
        <taxon>Endopterygota</taxon>
        <taxon>Hymenoptera</taxon>
        <taxon>Apocrita</taxon>
        <taxon>Aculeata</taxon>
        <taxon>Formicoidea</taxon>
        <taxon>Formicidae</taxon>
        <taxon>Myrmicinae</taxon>
        <taxon>Pogonomyrmex</taxon>
    </lineage>
</organism>
<reference evidence="8" key="1">
    <citation type="submission" date="2025-08" db="UniProtKB">
        <authorList>
            <consortium name="RefSeq"/>
        </authorList>
    </citation>
    <scope>IDENTIFICATION</scope>
</reference>
<dbReference type="InterPro" id="IPR050147">
    <property type="entry name" value="Ser/Thr_Dehydratase"/>
</dbReference>
<keyword evidence="7" id="KW-1185">Reference proteome</keyword>
<dbReference type="Pfam" id="PF00291">
    <property type="entry name" value="PALP"/>
    <property type="match status" value="1"/>
</dbReference>
<dbReference type="InterPro" id="IPR001926">
    <property type="entry name" value="TrpB-like_PALP"/>
</dbReference>
<dbReference type="Proteomes" id="UP000504615">
    <property type="component" value="Unplaced"/>
</dbReference>
<evidence type="ECO:0000256" key="3">
    <source>
        <dbReference type="ARBA" id="ARBA00023239"/>
    </source>
</evidence>
<dbReference type="GO" id="GO:0006567">
    <property type="term" value="P:L-threonine catabolic process"/>
    <property type="evidence" value="ECO:0007669"/>
    <property type="project" value="TreeGrafter"/>
</dbReference>
<gene>
    <name evidence="8" type="primary">LOC105428154</name>
</gene>
<keyword evidence="3" id="KW-0456">Lyase</keyword>
<evidence type="ECO:0000259" key="6">
    <source>
        <dbReference type="Pfam" id="PF00291"/>
    </source>
</evidence>
<dbReference type="PANTHER" id="PTHR48078">
    <property type="entry name" value="THREONINE DEHYDRATASE, MITOCHONDRIAL-RELATED"/>
    <property type="match status" value="1"/>
</dbReference>
<dbReference type="Gene3D" id="3.40.50.1100">
    <property type="match status" value="2"/>
</dbReference>
<dbReference type="PANTHER" id="PTHR48078:SF19">
    <property type="entry name" value="ACT DOMAIN-CONTAINING PROTEIN"/>
    <property type="match status" value="1"/>
</dbReference>
<evidence type="ECO:0000256" key="4">
    <source>
        <dbReference type="ARBA" id="ARBA00041766"/>
    </source>
</evidence>
<dbReference type="GO" id="GO:0003941">
    <property type="term" value="F:L-serine ammonia-lyase activity"/>
    <property type="evidence" value="ECO:0007669"/>
    <property type="project" value="TreeGrafter"/>
</dbReference>
<sequence length="225" mass="25244">MIVVIPQSMNDERNKLLAQYKNLPINVIAYGRNMLEVHKFAVSLAISSKLFYLDLNDNPYMIIGQATMGLEMMQQVHNIDAVILPTTIDGCNLTAGIALAIKEHNSKVQVIEVQVVDVDYWIEEVRSSTTLCNELNFKSLFATERKACILENLPDCLFDKVITINRRMSTNALKYLSKSEGLRDYHAAIALVPILTGQLDELKGKSILIPLYGVTDSITSIHLFE</sequence>
<protein>
    <recommendedName>
        <fullName evidence="4">L-serine deaminase</fullName>
    </recommendedName>
    <alternativeName>
        <fullName evidence="5">L-threonine dehydratase</fullName>
    </alternativeName>
</protein>